<keyword evidence="1" id="KW-0812">Transmembrane</keyword>
<keyword evidence="1" id="KW-0472">Membrane</keyword>
<sequence>MSQHHHEEKSYTNSFNISKSETFKSVVTTGPPGAYNNNEHPTYKAGNMQLVTADCPSCRYITGNIQGKPIGPDLHTTGISTSMSIPIITCFFVALLIILGLLSVIILAFSGVLSPEPKPTLAPNFGPNHSTEPFTTTFLPLINSTTLQGEISTRHPDKPNTTVKITCLHDLKLIRNKTTALSISSLYSKPDDWDWDDAPNLGNRGSKIDLQILSKGLDEVLNLNKILDWLRNRVENVTLDGRDLATCPNSRNETITPIILPEVIKLEIFNVTGCLINKVLRYWQVPEVLDVFVYCTDKKDEYGKNLMRLLNPKTRQLNNYTVHPKHCHEINI</sequence>
<evidence type="ECO:0000256" key="1">
    <source>
        <dbReference type="SAM" id="Phobius"/>
    </source>
</evidence>
<protein>
    <submittedName>
        <fullName evidence="2">Uncharacterized protein</fullName>
    </submittedName>
</protein>
<accession>A0A226DXB4</accession>
<organism evidence="2 3">
    <name type="scientific">Folsomia candida</name>
    <name type="common">Springtail</name>
    <dbReference type="NCBI Taxonomy" id="158441"/>
    <lineage>
        <taxon>Eukaryota</taxon>
        <taxon>Metazoa</taxon>
        <taxon>Ecdysozoa</taxon>
        <taxon>Arthropoda</taxon>
        <taxon>Hexapoda</taxon>
        <taxon>Collembola</taxon>
        <taxon>Entomobryomorpha</taxon>
        <taxon>Isotomoidea</taxon>
        <taxon>Isotomidae</taxon>
        <taxon>Proisotominae</taxon>
        <taxon>Folsomia</taxon>
    </lineage>
</organism>
<gene>
    <name evidence="2" type="ORF">Fcan01_15471</name>
</gene>
<evidence type="ECO:0000313" key="3">
    <source>
        <dbReference type="Proteomes" id="UP000198287"/>
    </source>
</evidence>
<name>A0A226DXB4_FOLCA</name>
<evidence type="ECO:0000313" key="2">
    <source>
        <dbReference type="EMBL" id="OXA49331.1"/>
    </source>
</evidence>
<dbReference type="AlphaFoldDB" id="A0A226DXB4"/>
<dbReference type="EMBL" id="LNIX01000010">
    <property type="protein sequence ID" value="OXA49331.1"/>
    <property type="molecule type" value="Genomic_DNA"/>
</dbReference>
<dbReference type="Proteomes" id="UP000198287">
    <property type="component" value="Unassembled WGS sequence"/>
</dbReference>
<keyword evidence="3" id="KW-1185">Reference proteome</keyword>
<keyword evidence="1" id="KW-1133">Transmembrane helix</keyword>
<feature type="transmembrane region" description="Helical" evidence="1">
    <location>
        <begin position="85"/>
        <end position="109"/>
    </location>
</feature>
<comment type="caution">
    <text evidence="2">The sequence shown here is derived from an EMBL/GenBank/DDBJ whole genome shotgun (WGS) entry which is preliminary data.</text>
</comment>
<proteinExistence type="predicted"/>
<reference evidence="2 3" key="1">
    <citation type="submission" date="2015-12" db="EMBL/GenBank/DDBJ databases">
        <title>The genome of Folsomia candida.</title>
        <authorList>
            <person name="Faddeeva A."/>
            <person name="Derks M.F."/>
            <person name="Anvar Y."/>
            <person name="Smit S."/>
            <person name="Van Straalen N."/>
            <person name="Roelofs D."/>
        </authorList>
    </citation>
    <scope>NUCLEOTIDE SEQUENCE [LARGE SCALE GENOMIC DNA]</scope>
    <source>
        <strain evidence="2 3">VU population</strain>
        <tissue evidence="2">Whole body</tissue>
    </source>
</reference>